<dbReference type="InterPro" id="IPR043708">
    <property type="entry name" value="DUF5648"/>
</dbReference>
<proteinExistence type="predicted"/>
<feature type="domain" description="DUF5648" evidence="2">
    <location>
        <begin position="75"/>
        <end position="180"/>
    </location>
</feature>
<evidence type="ECO:0000313" key="3">
    <source>
        <dbReference type="EMBL" id="PPQ71665.1"/>
    </source>
</evidence>
<comment type="caution">
    <text evidence="3">The sequence shown here is derived from an EMBL/GenBank/DDBJ whole genome shotgun (WGS) entry which is preliminary data.</text>
</comment>
<dbReference type="Pfam" id="PF18885">
    <property type="entry name" value="DUF5648"/>
    <property type="match status" value="1"/>
</dbReference>
<dbReference type="EMBL" id="NHYE01005493">
    <property type="protein sequence ID" value="PPQ71665.1"/>
    <property type="molecule type" value="Genomic_DNA"/>
</dbReference>
<reference evidence="3 4" key="1">
    <citation type="journal article" date="2018" name="Evol. Lett.">
        <title>Horizontal gene cluster transfer increased hallucinogenic mushroom diversity.</title>
        <authorList>
            <person name="Reynolds H.T."/>
            <person name="Vijayakumar V."/>
            <person name="Gluck-Thaler E."/>
            <person name="Korotkin H.B."/>
            <person name="Matheny P.B."/>
            <person name="Slot J.C."/>
        </authorList>
    </citation>
    <scope>NUCLEOTIDE SEQUENCE [LARGE SCALE GENOMIC DNA]</scope>
    <source>
        <strain evidence="3 4">SRW20</strain>
    </source>
</reference>
<evidence type="ECO:0000256" key="1">
    <source>
        <dbReference type="SAM" id="SignalP"/>
    </source>
</evidence>
<sequence length="190" mass="20942">MKAVFSTSVAFLFLSKAAALPAKGDDIQEAPRFPTQCGDPNTAMTFFEGFKPSLDSHAPDDIPDFVSLSSGGDVWNFDPPSFRAWIAPGQANTIPFYWLHNTKTEDYVYLTSDTTTPPSRSGYGNANLIAYVYPTQICNSVPLYCASKPTDHWYTTNLVEHNNLVSQHGWTDCGITAYVLPINDFSQIVA</sequence>
<dbReference type="Proteomes" id="UP000284706">
    <property type="component" value="Unassembled WGS sequence"/>
</dbReference>
<evidence type="ECO:0000313" key="4">
    <source>
        <dbReference type="Proteomes" id="UP000284706"/>
    </source>
</evidence>
<accession>A0A409VZJ3</accession>
<organism evidence="3 4">
    <name type="scientific">Gymnopilus dilepis</name>
    <dbReference type="NCBI Taxonomy" id="231916"/>
    <lineage>
        <taxon>Eukaryota</taxon>
        <taxon>Fungi</taxon>
        <taxon>Dikarya</taxon>
        <taxon>Basidiomycota</taxon>
        <taxon>Agaricomycotina</taxon>
        <taxon>Agaricomycetes</taxon>
        <taxon>Agaricomycetidae</taxon>
        <taxon>Agaricales</taxon>
        <taxon>Agaricineae</taxon>
        <taxon>Hymenogastraceae</taxon>
        <taxon>Gymnopilus</taxon>
    </lineage>
</organism>
<protein>
    <recommendedName>
        <fullName evidence="2">DUF5648 domain-containing protein</fullName>
    </recommendedName>
</protein>
<dbReference type="AlphaFoldDB" id="A0A409VZJ3"/>
<dbReference type="OrthoDB" id="9971254at2759"/>
<feature type="signal peptide" evidence="1">
    <location>
        <begin position="1"/>
        <end position="19"/>
    </location>
</feature>
<dbReference type="InParanoid" id="A0A409VZJ3"/>
<feature type="chain" id="PRO_5019308494" description="DUF5648 domain-containing protein" evidence="1">
    <location>
        <begin position="20"/>
        <end position="190"/>
    </location>
</feature>
<keyword evidence="4" id="KW-1185">Reference proteome</keyword>
<evidence type="ECO:0000259" key="2">
    <source>
        <dbReference type="Pfam" id="PF18885"/>
    </source>
</evidence>
<name>A0A409VZJ3_9AGAR</name>
<gene>
    <name evidence="3" type="ORF">CVT26_010584</name>
</gene>
<keyword evidence="1" id="KW-0732">Signal</keyword>